<dbReference type="NCBIfam" id="TIGR01352">
    <property type="entry name" value="tonB_Cterm"/>
    <property type="match status" value="1"/>
</dbReference>
<keyword evidence="3 6" id="KW-1133">Transmembrane helix</keyword>
<evidence type="ECO:0000256" key="2">
    <source>
        <dbReference type="ARBA" id="ARBA00022692"/>
    </source>
</evidence>
<proteinExistence type="predicted"/>
<dbReference type="EMBL" id="DROD01000403">
    <property type="protein sequence ID" value="HHJ52701.1"/>
    <property type="molecule type" value="Genomic_DNA"/>
</dbReference>
<dbReference type="GO" id="GO:0016020">
    <property type="term" value="C:membrane"/>
    <property type="evidence" value="ECO:0007669"/>
    <property type="project" value="UniProtKB-SubCell"/>
</dbReference>
<dbReference type="SUPFAM" id="SSF74653">
    <property type="entry name" value="TolA/TonB C-terminal domain"/>
    <property type="match status" value="1"/>
</dbReference>
<keyword evidence="4 6" id="KW-0472">Membrane</keyword>
<feature type="transmembrane region" description="Helical" evidence="6">
    <location>
        <begin position="37"/>
        <end position="56"/>
    </location>
</feature>
<feature type="region of interest" description="Disordered" evidence="5">
    <location>
        <begin position="89"/>
        <end position="128"/>
    </location>
</feature>
<organism evidence="7">
    <name type="scientific">Caldithrix abyssi</name>
    <dbReference type="NCBI Taxonomy" id="187145"/>
    <lineage>
        <taxon>Bacteria</taxon>
        <taxon>Pseudomonadati</taxon>
        <taxon>Calditrichota</taxon>
        <taxon>Calditrichia</taxon>
        <taxon>Calditrichales</taxon>
        <taxon>Calditrichaceae</taxon>
        <taxon>Caldithrix</taxon>
    </lineage>
</organism>
<gene>
    <name evidence="7" type="ORF">ENJ89_05860</name>
</gene>
<evidence type="ECO:0000256" key="6">
    <source>
        <dbReference type="SAM" id="Phobius"/>
    </source>
</evidence>
<sequence length="360" mass="39339">MPNAQNVQRSAKAGGFRITSFPKEFERNFWETFDRRYYLILLLSFLVVYGTVIMLANKKYSKEQLESQIRQKYIQKFYEAEIVAETPQVTEEGGGGMEEQPVEEEVKDQRAQKDIGKRAEVKGQSAAERRARARARAAARARARASMEQAVAGTGVLAELAAGGGGGTGEAVYDVLGSEGAGGFGDLDQVLKNVGGLETASSSARRSQLGARKMGGGTGAGDASIDELIEGGIGPTGSESIARRGNFSVKFAKGTVSGKASKSTARSVDAIGRVINKHTDAIMECYRKEARLNPNLKGSLTVIFTIRYNGRVSNVRITNSTLRNKKVESCVKRRIRSWRFQPIDRKEGNVTFRQKYIFTS</sequence>
<dbReference type="InterPro" id="IPR049806">
    <property type="entry name" value="MasK-like_C"/>
</dbReference>
<evidence type="ECO:0000313" key="7">
    <source>
        <dbReference type="EMBL" id="HHJ52701.1"/>
    </source>
</evidence>
<evidence type="ECO:0000256" key="1">
    <source>
        <dbReference type="ARBA" id="ARBA00004167"/>
    </source>
</evidence>
<evidence type="ECO:0000256" key="3">
    <source>
        <dbReference type="ARBA" id="ARBA00022989"/>
    </source>
</evidence>
<dbReference type="Proteomes" id="UP000886124">
    <property type="component" value="Unassembled WGS sequence"/>
</dbReference>
<dbReference type="AlphaFoldDB" id="A0A7V5PPG8"/>
<name>A0A7V5PPG8_CALAY</name>
<comment type="caution">
    <text evidence="7">The sequence shown here is derived from an EMBL/GenBank/DDBJ whole genome shotgun (WGS) entry which is preliminary data.</text>
</comment>
<accession>A0A7V5PPG8</accession>
<dbReference type="InterPro" id="IPR006260">
    <property type="entry name" value="TonB/TolA_C"/>
</dbReference>
<evidence type="ECO:0000256" key="4">
    <source>
        <dbReference type="ARBA" id="ARBA00023136"/>
    </source>
</evidence>
<reference evidence="7" key="1">
    <citation type="journal article" date="2020" name="mSystems">
        <title>Genome- and Community-Level Interaction Insights into Carbon Utilization and Element Cycling Functions of Hydrothermarchaeota in Hydrothermal Sediment.</title>
        <authorList>
            <person name="Zhou Z."/>
            <person name="Liu Y."/>
            <person name="Xu W."/>
            <person name="Pan J."/>
            <person name="Luo Z.H."/>
            <person name="Li M."/>
        </authorList>
    </citation>
    <scope>NUCLEOTIDE SEQUENCE [LARGE SCALE GENOMIC DNA]</scope>
    <source>
        <strain evidence="7">HyVt-527</strain>
    </source>
</reference>
<dbReference type="NCBIfam" id="NF033768">
    <property type="entry name" value="myxo_SS_tail"/>
    <property type="match status" value="1"/>
</dbReference>
<feature type="region of interest" description="Disordered" evidence="5">
    <location>
        <begin position="199"/>
        <end position="220"/>
    </location>
</feature>
<evidence type="ECO:0000256" key="5">
    <source>
        <dbReference type="SAM" id="MobiDB-lite"/>
    </source>
</evidence>
<comment type="subcellular location">
    <subcellularLocation>
        <location evidence="1">Membrane</location>
        <topology evidence="1">Single-pass membrane protein</topology>
    </subcellularLocation>
</comment>
<dbReference type="Gene3D" id="3.30.2420.10">
    <property type="entry name" value="TonB"/>
    <property type="match status" value="1"/>
</dbReference>
<protein>
    <submittedName>
        <fullName evidence="7">TonB family protein</fullName>
    </submittedName>
</protein>
<keyword evidence="2 6" id="KW-0812">Transmembrane</keyword>
<feature type="compositionally biased region" description="Basic and acidic residues" evidence="5">
    <location>
        <begin position="107"/>
        <end position="121"/>
    </location>
</feature>